<dbReference type="GO" id="GO:0051213">
    <property type="term" value="F:dioxygenase activity"/>
    <property type="evidence" value="ECO:0007669"/>
    <property type="project" value="InterPro"/>
</dbReference>
<dbReference type="EMBL" id="LNCD01000018">
    <property type="protein sequence ID" value="KWV58837.1"/>
    <property type="molecule type" value="Genomic_DNA"/>
</dbReference>
<dbReference type="PANTHER" id="PTHR11587:SF2">
    <property type="entry name" value="ARGININOSUCCINATE SYNTHASE"/>
    <property type="match status" value="1"/>
</dbReference>
<evidence type="ECO:0000256" key="2">
    <source>
        <dbReference type="ARBA" id="ARBA00012286"/>
    </source>
</evidence>
<dbReference type="GO" id="GO:0006526">
    <property type="term" value="P:L-arginine biosynthetic process"/>
    <property type="evidence" value="ECO:0007669"/>
    <property type="project" value="UniProtKB-UniPathway"/>
</dbReference>
<dbReference type="GO" id="GO:0000050">
    <property type="term" value="P:urea cycle"/>
    <property type="evidence" value="ECO:0007669"/>
    <property type="project" value="TreeGrafter"/>
</dbReference>
<evidence type="ECO:0000256" key="5">
    <source>
        <dbReference type="ARBA" id="ARBA00022605"/>
    </source>
</evidence>
<proteinExistence type="predicted"/>
<feature type="domain" description="Arginosuccinate synthase C-terminal" evidence="9">
    <location>
        <begin position="196"/>
        <end position="361"/>
    </location>
</feature>
<dbReference type="GO" id="GO:0000053">
    <property type="term" value="P:argininosuccinate metabolic process"/>
    <property type="evidence" value="ECO:0007669"/>
    <property type="project" value="TreeGrafter"/>
</dbReference>
<dbReference type="InterPro" id="IPR048268">
    <property type="entry name" value="Arginosuc_syn_C"/>
</dbReference>
<evidence type="ECO:0000256" key="1">
    <source>
        <dbReference type="ARBA" id="ARBA00004967"/>
    </source>
</evidence>
<organism evidence="10 11">
    <name type="scientific">Rhizobium altiplani</name>
    <dbReference type="NCBI Taxonomy" id="1864509"/>
    <lineage>
        <taxon>Bacteria</taxon>
        <taxon>Pseudomonadati</taxon>
        <taxon>Pseudomonadota</taxon>
        <taxon>Alphaproteobacteria</taxon>
        <taxon>Hyphomicrobiales</taxon>
        <taxon>Rhizobiaceae</taxon>
        <taxon>Rhizobium/Agrobacterium group</taxon>
        <taxon>Rhizobium</taxon>
    </lineage>
</organism>
<dbReference type="UniPathway" id="UPA00068">
    <property type="reaction ID" value="UER00113"/>
</dbReference>
<evidence type="ECO:0000256" key="4">
    <source>
        <dbReference type="ARBA" id="ARBA00022598"/>
    </source>
</evidence>
<dbReference type="InterPro" id="IPR001518">
    <property type="entry name" value="Arginosuc_synth"/>
</dbReference>
<dbReference type="OrthoDB" id="6681382at2"/>
<dbReference type="SUPFAM" id="SSF52402">
    <property type="entry name" value="Adenine nucleotide alpha hydrolases-like"/>
    <property type="match status" value="1"/>
</dbReference>
<evidence type="ECO:0000256" key="6">
    <source>
        <dbReference type="ARBA" id="ARBA00022741"/>
    </source>
</evidence>
<name>A0A120FQP2_9HYPH</name>
<evidence type="ECO:0000259" key="8">
    <source>
        <dbReference type="Pfam" id="PF00764"/>
    </source>
</evidence>
<keyword evidence="3" id="KW-0055">Arginine biosynthesis</keyword>
<accession>A0A120FQP2</accession>
<evidence type="ECO:0000313" key="10">
    <source>
        <dbReference type="EMBL" id="KWV58837.1"/>
    </source>
</evidence>
<dbReference type="SUPFAM" id="SSF69864">
    <property type="entry name" value="Argininosuccinate synthetase, C-terminal domain"/>
    <property type="match status" value="1"/>
</dbReference>
<comment type="pathway">
    <text evidence="1">Amino-acid biosynthesis; L-arginine biosynthesis; L-arginine from L-ornithine and carbamoyl phosphate: step 2/3.</text>
</comment>
<dbReference type="InterPro" id="IPR018724">
    <property type="entry name" value="2OG-Fe_dioxygenase"/>
</dbReference>
<gene>
    <name evidence="10" type="ORF">AS026_29640</name>
</gene>
<dbReference type="Gene3D" id="3.90.1260.10">
    <property type="entry name" value="Argininosuccinate synthetase, chain A, domain 2"/>
    <property type="match status" value="1"/>
</dbReference>
<dbReference type="InterPro" id="IPR014729">
    <property type="entry name" value="Rossmann-like_a/b/a_fold"/>
</dbReference>
<dbReference type="InterPro" id="IPR024074">
    <property type="entry name" value="AS_cat/multimer_dom_body"/>
</dbReference>
<dbReference type="PANTHER" id="PTHR11587">
    <property type="entry name" value="ARGININOSUCCINATE SYNTHASE"/>
    <property type="match status" value="1"/>
</dbReference>
<sequence length="658" mass="72831">MNLVSTSIKPSIGGILSYEDLEAFPDRNAPVATMFSGGLDSTYLLYKLQTLGFANIEAVAADVGTFIDKPLLEQTAARFGARFVCLEGREAFVEQGVKPAIRAHAKYLANYPLSSSLSRPVIASLIVGYATSIGSRLLLHTANLSQNSLPRLNNSIKRSGFSGNFGSPYECSVVSRQQKAAALSKFGLTFVTNRTWSGDENLWCREFESGPLDNPENFSIPEEAFEWTRNIATEQPIEIKLGFVDGNLVSIDDRDVALIDAIPLLNKTVGKFGHGRFVGLEHISTGEKVLEVREAPAAAIIMDALRHLETASLGVKSIVLKQGLEQAWSQEAVSGAWGSTIHKMCERAIASALEGVSGSVSYIVDNTRFLPRSIIASTPKYITDRHLWEHQAASRQPTSKLPLAITKTGGTHEKVANQALGSLSHECTDHLATNGWWFSRGERTEAGFGIEIDAGWNNFADHWNRLLLDEYMRDGGTYRYRRYGAFEYDAAEGIFRLLPHAPYEQSKAINHLNGGFKRYFEPFEQSFIDHPVLNKILTGFCRILCETAGHDRWNIKLHPYRIVARDGVNGKPAPEGLHQDGVDFIVSYMIARVNVTGGMSTITDASKRFLGDVEMNLPNDFVICNDRKMFHDVSSIATENPKLPFAYRDVLVIAFEKL</sequence>
<evidence type="ECO:0000313" key="11">
    <source>
        <dbReference type="Proteomes" id="UP000068164"/>
    </source>
</evidence>
<keyword evidence="11" id="KW-1185">Reference proteome</keyword>
<feature type="domain" description="Arginosuccinate synthase-like N-terminal" evidence="8">
    <location>
        <begin position="33"/>
        <end position="157"/>
    </location>
</feature>
<dbReference type="Pfam" id="PF20979">
    <property type="entry name" value="Arginosuc_syn_C"/>
    <property type="match status" value="1"/>
</dbReference>
<evidence type="ECO:0000256" key="7">
    <source>
        <dbReference type="ARBA" id="ARBA00022840"/>
    </source>
</evidence>
<reference evidence="10 11" key="1">
    <citation type="submission" date="2015-11" db="EMBL/GenBank/DDBJ databases">
        <title>Draft Genome Sequence of the Strain BR 10423 (Rhizobium sp.) isolated from nodules of Mimosa pudica.</title>
        <authorList>
            <person name="Barauna A.C."/>
            <person name="Zilli J.E."/>
            <person name="Simoes-Araujo J.L."/>
            <person name="Reis V.M."/>
            <person name="James E.K."/>
            <person name="Reis F.B.Jr."/>
            <person name="Rouws L.F."/>
            <person name="Passos S.R."/>
            <person name="Gois S.R."/>
        </authorList>
    </citation>
    <scope>NUCLEOTIDE SEQUENCE [LARGE SCALE GENOMIC DNA]</scope>
    <source>
        <strain evidence="10 11">BR10423</strain>
    </source>
</reference>
<dbReference type="Gene3D" id="3.40.50.620">
    <property type="entry name" value="HUPs"/>
    <property type="match status" value="1"/>
</dbReference>
<dbReference type="GO" id="GO:0005737">
    <property type="term" value="C:cytoplasm"/>
    <property type="evidence" value="ECO:0007669"/>
    <property type="project" value="TreeGrafter"/>
</dbReference>
<protein>
    <recommendedName>
        <fullName evidence="2">argininosuccinate synthase</fullName>
        <ecNumber evidence="2">6.3.4.5</ecNumber>
    </recommendedName>
</protein>
<dbReference type="RefSeq" id="WP_062368634.1">
    <property type="nucleotide sequence ID" value="NZ_LNCD01000018.1"/>
</dbReference>
<dbReference type="EC" id="6.3.4.5" evidence="2"/>
<dbReference type="Pfam" id="PF10014">
    <property type="entry name" value="2OG-Fe_Oxy_2"/>
    <property type="match status" value="1"/>
</dbReference>
<keyword evidence="4" id="KW-0436">Ligase</keyword>
<dbReference type="GO" id="GO:0004055">
    <property type="term" value="F:argininosuccinate synthase activity"/>
    <property type="evidence" value="ECO:0007669"/>
    <property type="project" value="UniProtKB-EC"/>
</dbReference>
<dbReference type="Proteomes" id="UP000068164">
    <property type="component" value="Unassembled WGS sequence"/>
</dbReference>
<dbReference type="Pfam" id="PF00764">
    <property type="entry name" value="Arginosuc_synth"/>
    <property type="match status" value="1"/>
</dbReference>
<evidence type="ECO:0000256" key="3">
    <source>
        <dbReference type="ARBA" id="ARBA00022571"/>
    </source>
</evidence>
<dbReference type="Gene3D" id="2.60.120.620">
    <property type="entry name" value="q2cbj1_9rhob like domain"/>
    <property type="match status" value="1"/>
</dbReference>
<comment type="caution">
    <text evidence="10">The sequence shown here is derived from an EMBL/GenBank/DDBJ whole genome shotgun (WGS) entry which is preliminary data.</text>
</comment>
<keyword evidence="7" id="KW-0067">ATP-binding</keyword>
<keyword evidence="6" id="KW-0547">Nucleotide-binding</keyword>
<dbReference type="InterPro" id="IPR048267">
    <property type="entry name" value="Arginosuc_syn_N"/>
</dbReference>
<keyword evidence="5" id="KW-0028">Amino-acid biosynthesis</keyword>
<dbReference type="NCBIfam" id="NF038212">
    <property type="entry name" value="argG_rel"/>
    <property type="match status" value="1"/>
</dbReference>
<evidence type="ECO:0000259" key="9">
    <source>
        <dbReference type="Pfam" id="PF20979"/>
    </source>
</evidence>
<dbReference type="GO" id="GO:0005524">
    <property type="term" value="F:ATP binding"/>
    <property type="evidence" value="ECO:0007669"/>
    <property type="project" value="UniProtKB-KW"/>
</dbReference>
<dbReference type="AlphaFoldDB" id="A0A120FQP2"/>